<feature type="repeat" description="ANK" evidence="1">
    <location>
        <begin position="499"/>
        <end position="531"/>
    </location>
</feature>
<dbReference type="EMBL" id="UYJE01003337">
    <property type="protein sequence ID" value="VDI18444.1"/>
    <property type="molecule type" value="Genomic_DNA"/>
</dbReference>
<dbReference type="Pfam" id="PF20720">
    <property type="entry name" value="nSTAND3"/>
    <property type="match status" value="1"/>
</dbReference>
<keyword evidence="4" id="KW-1185">Reference proteome</keyword>
<proteinExistence type="predicted"/>
<dbReference type="SUPFAM" id="SSF52540">
    <property type="entry name" value="P-loop containing nucleoside triphosphate hydrolases"/>
    <property type="match status" value="1"/>
</dbReference>
<evidence type="ECO:0000313" key="4">
    <source>
        <dbReference type="Proteomes" id="UP000596742"/>
    </source>
</evidence>
<dbReference type="OrthoDB" id="6149069at2759"/>
<organism evidence="3 4">
    <name type="scientific">Mytilus galloprovincialis</name>
    <name type="common">Mediterranean mussel</name>
    <dbReference type="NCBI Taxonomy" id="29158"/>
    <lineage>
        <taxon>Eukaryota</taxon>
        <taxon>Metazoa</taxon>
        <taxon>Spiralia</taxon>
        <taxon>Lophotrochozoa</taxon>
        <taxon>Mollusca</taxon>
        <taxon>Bivalvia</taxon>
        <taxon>Autobranchia</taxon>
        <taxon>Pteriomorphia</taxon>
        <taxon>Mytilida</taxon>
        <taxon>Mytiloidea</taxon>
        <taxon>Mytilidae</taxon>
        <taxon>Mytilinae</taxon>
        <taxon>Mytilus</taxon>
    </lineage>
</organism>
<gene>
    <name evidence="3" type="ORF">MGAL_10B012900</name>
</gene>
<dbReference type="AlphaFoldDB" id="A0A8B6DD41"/>
<dbReference type="SMART" id="SM00248">
    <property type="entry name" value="ANK"/>
    <property type="match status" value="2"/>
</dbReference>
<dbReference type="InterPro" id="IPR049050">
    <property type="entry name" value="nSTAND3"/>
</dbReference>
<dbReference type="InterPro" id="IPR002110">
    <property type="entry name" value="Ankyrin_rpt"/>
</dbReference>
<dbReference type="Gene3D" id="1.25.40.20">
    <property type="entry name" value="Ankyrin repeat-containing domain"/>
    <property type="match status" value="1"/>
</dbReference>
<dbReference type="Proteomes" id="UP000596742">
    <property type="component" value="Unassembled WGS sequence"/>
</dbReference>
<dbReference type="SUPFAM" id="SSF48403">
    <property type="entry name" value="Ankyrin repeat"/>
    <property type="match status" value="1"/>
</dbReference>
<dbReference type="PROSITE" id="PS50088">
    <property type="entry name" value="ANK_REPEAT"/>
    <property type="match status" value="1"/>
</dbReference>
<dbReference type="InterPro" id="IPR036770">
    <property type="entry name" value="Ankyrin_rpt-contain_sf"/>
</dbReference>
<accession>A0A8B6DD41</accession>
<evidence type="ECO:0000259" key="2">
    <source>
        <dbReference type="Pfam" id="PF20720"/>
    </source>
</evidence>
<dbReference type="PROSITE" id="PS50297">
    <property type="entry name" value="ANK_REP_REGION"/>
    <property type="match status" value="1"/>
</dbReference>
<name>A0A8B6DD41_MYTGA</name>
<dbReference type="Pfam" id="PF12796">
    <property type="entry name" value="Ank_2"/>
    <property type="match status" value="1"/>
</dbReference>
<feature type="domain" description="Novel STAND NTPase 3" evidence="2">
    <location>
        <begin position="4"/>
        <end position="140"/>
    </location>
</feature>
<dbReference type="InterPro" id="IPR027417">
    <property type="entry name" value="P-loop_NTPase"/>
</dbReference>
<reference evidence="3" key="1">
    <citation type="submission" date="2018-11" db="EMBL/GenBank/DDBJ databases">
        <authorList>
            <person name="Alioto T."/>
            <person name="Alioto T."/>
        </authorList>
    </citation>
    <scope>NUCLEOTIDE SEQUENCE</scope>
</reference>
<evidence type="ECO:0000256" key="1">
    <source>
        <dbReference type="PROSITE-ProRule" id="PRU00023"/>
    </source>
</evidence>
<sequence length="625" mass="72895">MVVSRNFVVIIGGPKSGKTVTARSIALQLEKEGWEVVPVVKPAQLDKYYDRERKQVFLLDDFVGTSTFDEELYNKVLKYRDLFSYSEKQNTKILFTCRKSVYFSAVPELQNLPSLQVIDLESFENRLDNDEKRKILHKHCDARSVTKENYESLSIENANIMFPFLCELFADNEKYQSIGERFFIKPFEGLCMEFDIMQDRNIVHYAALIMCMISNNCLSIGILLEEKTKVYIYNSVGLNQGTADRLLQDALEQMIGTYVIEIDDHFSFIHDSLFDILAYHYGRRVKYCPEIIRYLPSECLSNMVYIDSNQSVDEFSIPIPEDQFNCLAERLFVDIQNLKLYEVFMMKLLYYEPFFRAFIEMLNKESYDSLKEVFLSVQENATCEHPDHIDNELHNLLADLAFFVFEEEERYCIRVIAWVIYFCHFQLLEYIMDRVHDEEGSYQSVFGSEKREQTRLLVLCRYKKNVKITKLLLDHIDLNCINENLLTNNMLKIMPDAYRTLTPLTAACEVGNLAMVKLLVQSGLDINENERNTLFALSLALYYDHTEIVDFLSCNIRSQSTYVTIGQPIDEGFVQIITCKIEDRSSLTFTIEPRDRSSLSFTMEPRKLLRSYNTPIPVNGPFLSD</sequence>
<keyword evidence="1" id="KW-0040">ANK repeat</keyword>
<evidence type="ECO:0000313" key="3">
    <source>
        <dbReference type="EMBL" id="VDI18444.1"/>
    </source>
</evidence>
<comment type="caution">
    <text evidence="3">The sequence shown here is derived from an EMBL/GenBank/DDBJ whole genome shotgun (WGS) entry which is preliminary data.</text>
</comment>
<protein>
    <recommendedName>
        <fullName evidence="2">Novel STAND NTPase 3 domain-containing protein</fullName>
    </recommendedName>
</protein>